<dbReference type="SUPFAM" id="SSF53901">
    <property type="entry name" value="Thiolase-like"/>
    <property type="match status" value="1"/>
</dbReference>
<proteinExistence type="predicted"/>
<evidence type="ECO:0000313" key="1">
    <source>
        <dbReference type="EMBL" id="SVD68983.1"/>
    </source>
</evidence>
<feature type="non-terminal residue" evidence="1">
    <location>
        <position position="53"/>
    </location>
</feature>
<protein>
    <submittedName>
        <fullName evidence="1">Uncharacterized protein</fullName>
    </submittedName>
</protein>
<dbReference type="AlphaFoldDB" id="A0A382XDB2"/>
<dbReference type="EMBL" id="UINC01166822">
    <property type="protein sequence ID" value="SVD68983.1"/>
    <property type="molecule type" value="Genomic_DNA"/>
</dbReference>
<dbReference type="GO" id="GO:0016746">
    <property type="term" value="F:acyltransferase activity"/>
    <property type="evidence" value="ECO:0007669"/>
    <property type="project" value="InterPro"/>
</dbReference>
<dbReference type="InterPro" id="IPR016039">
    <property type="entry name" value="Thiolase-like"/>
</dbReference>
<accession>A0A382XDB2</accession>
<reference evidence="1" key="1">
    <citation type="submission" date="2018-05" db="EMBL/GenBank/DDBJ databases">
        <authorList>
            <person name="Lanie J.A."/>
            <person name="Ng W.-L."/>
            <person name="Kazmierczak K.M."/>
            <person name="Andrzejewski T.M."/>
            <person name="Davidsen T.M."/>
            <person name="Wayne K.J."/>
            <person name="Tettelin H."/>
            <person name="Glass J.I."/>
            <person name="Rusch D."/>
            <person name="Podicherti R."/>
            <person name="Tsui H.-C.T."/>
            <person name="Winkler M.E."/>
        </authorList>
    </citation>
    <scope>NUCLEOTIDE SEQUENCE</scope>
</reference>
<organism evidence="1">
    <name type="scientific">marine metagenome</name>
    <dbReference type="NCBI Taxonomy" id="408172"/>
    <lineage>
        <taxon>unclassified sequences</taxon>
        <taxon>metagenomes</taxon>
        <taxon>ecological metagenomes</taxon>
    </lineage>
</organism>
<gene>
    <name evidence="1" type="ORF">METZ01_LOCUS421837</name>
</gene>
<sequence length="53" mass="5961">MKVRFGGEIKDFNPADYIEAKKVSRLDPFSHIAIAASIQAAKEAKLDMEKEDH</sequence>
<dbReference type="Gene3D" id="3.40.47.10">
    <property type="match status" value="1"/>
</dbReference>
<name>A0A382XDB2_9ZZZZ</name>